<dbReference type="InterPro" id="IPR000700">
    <property type="entry name" value="PAS-assoc_C"/>
</dbReference>
<dbReference type="EMBL" id="VFQE01000001">
    <property type="protein sequence ID" value="TQN44147.1"/>
    <property type="molecule type" value="Genomic_DNA"/>
</dbReference>
<dbReference type="InterPro" id="IPR036457">
    <property type="entry name" value="PPM-type-like_dom_sf"/>
</dbReference>
<organism evidence="4 5">
    <name type="scientific">Blastococcus colisei</name>
    <dbReference type="NCBI Taxonomy" id="1564162"/>
    <lineage>
        <taxon>Bacteria</taxon>
        <taxon>Bacillati</taxon>
        <taxon>Actinomycetota</taxon>
        <taxon>Actinomycetes</taxon>
        <taxon>Geodermatophilales</taxon>
        <taxon>Geodermatophilaceae</taxon>
        <taxon>Blastococcus</taxon>
    </lineage>
</organism>
<accession>A0A543PJA9</accession>
<protein>
    <submittedName>
        <fullName evidence="4">Stage II sporulation protein E</fullName>
    </submittedName>
</protein>
<dbReference type="CDD" id="cd00130">
    <property type="entry name" value="PAS"/>
    <property type="match status" value="1"/>
</dbReference>
<dbReference type="SUPFAM" id="SSF55781">
    <property type="entry name" value="GAF domain-like"/>
    <property type="match status" value="1"/>
</dbReference>
<dbReference type="PANTHER" id="PTHR43156:SF2">
    <property type="entry name" value="STAGE II SPORULATION PROTEIN E"/>
    <property type="match status" value="1"/>
</dbReference>
<evidence type="ECO:0000256" key="2">
    <source>
        <dbReference type="SAM" id="MobiDB-lite"/>
    </source>
</evidence>
<keyword evidence="5" id="KW-1185">Reference proteome</keyword>
<dbReference type="GO" id="GO:0016791">
    <property type="term" value="F:phosphatase activity"/>
    <property type="evidence" value="ECO:0007669"/>
    <property type="project" value="TreeGrafter"/>
</dbReference>
<comment type="caution">
    <text evidence="4">The sequence shown here is derived from an EMBL/GenBank/DDBJ whole genome shotgun (WGS) entry which is preliminary data.</text>
</comment>
<sequence length="525" mass="55359">MTYGGRDRGEPTPDGPSSVRAALGLDTVGGDGQRTLLDLAVTAAGIGTFDWDLVTGSLSWDERLLELFGYDTISFDETIGGFNARLHPEDLLRVTQLLQQAIADCADYEAEYRIVLPNQRLRWIQARGRVLCDEAGAAVRLLGAAWDITVGRNAQHSADAAARRAELLARVAGELTEQLDTDRAVGRLARLVVPALADWCIVTVVDEHAPAGSLRGLRDVASWHDDPAMRPVVARYTATRLAAAKPGAYVHRALTAPGPVLIPPDAAQSVLALTQPGEAADLLAQLAPRHGVLVPLRARGRTVGVLSLYTGAQRAPFSAEDLANARDIAARAGLALDNGRLFRQQRELAETLQRSLLTPPPEPDHLQVVVRYTPAAEAAQVGGDWYDAFLQPGGATMLVIGDVAGHDMRAAAMGQVRTIVRALGAATNRRPAAPPPCSARPIGSCRPSRSTPSPPPWSPAWNRPPPNCAAGSPGCAGPTPGTPRRWCSTPTGGSTSSPATTTTGCSASTPTPRAGRPRSASAGMR</sequence>
<feature type="region of interest" description="Disordered" evidence="2">
    <location>
        <begin position="427"/>
        <end position="525"/>
    </location>
</feature>
<dbReference type="AlphaFoldDB" id="A0A543PJA9"/>
<feature type="compositionally biased region" description="Low complexity" evidence="2">
    <location>
        <begin position="487"/>
        <end position="512"/>
    </location>
</feature>
<feature type="compositionally biased region" description="Pro residues" evidence="2">
    <location>
        <begin position="452"/>
        <end position="467"/>
    </location>
</feature>
<reference evidence="4 5" key="1">
    <citation type="submission" date="2019-06" db="EMBL/GenBank/DDBJ databases">
        <title>Sequencing the genomes of 1000 actinobacteria strains.</title>
        <authorList>
            <person name="Klenk H.-P."/>
        </authorList>
    </citation>
    <scope>NUCLEOTIDE SEQUENCE [LARGE SCALE GENOMIC DNA]</scope>
    <source>
        <strain evidence="4 5">DSM 46837</strain>
    </source>
</reference>
<evidence type="ECO:0000256" key="1">
    <source>
        <dbReference type="ARBA" id="ARBA00022801"/>
    </source>
</evidence>
<dbReference type="InterPro" id="IPR035965">
    <property type="entry name" value="PAS-like_dom_sf"/>
</dbReference>
<feature type="domain" description="PAC" evidence="3">
    <location>
        <begin position="108"/>
        <end position="160"/>
    </location>
</feature>
<dbReference type="PANTHER" id="PTHR43156">
    <property type="entry name" value="STAGE II SPORULATION PROTEIN E-RELATED"/>
    <property type="match status" value="1"/>
</dbReference>
<dbReference type="InterPro" id="IPR029016">
    <property type="entry name" value="GAF-like_dom_sf"/>
</dbReference>
<dbReference type="InterPro" id="IPR000014">
    <property type="entry name" value="PAS"/>
</dbReference>
<evidence type="ECO:0000313" key="5">
    <source>
        <dbReference type="Proteomes" id="UP000319865"/>
    </source>
</evidence>
<name>A0A543PJA9_9ACTN</name>
<dbReference type="PROSITE" id="PS50113">
    <property type="entry name" value="PAC"/>
    <property type="match status" value="1"/>
</dbReference>
<keyword evidence="1" id="KW-0378">Hydrolase</keyword>
<dbReference type="Pfam" id="PF01590">
    <property type="entry name" value="GAF"/>
    <property type="match status" value="1"/>
</dbReference>
<evidence type="ECO:0000259" key="3">
    <source>
        <dbReference type="PROSITE" id="PS50113"/>
    </source>
</evidence>
<dbReference type="Pfam" id="PF08447">
    <property type="entry name" value="PAS_3"/>
    <property type="match status" value="1"/>
</dbReference>
<dbReference type="Gene3D" id="3.30.450.40">
    <property type="match status" value="1"/>
</dbReference>
<evidence type="ECO:0000313" key="4">
    <source>
        <dbReference type="EMBL" id="TQN44147.1"/>
    </source>
</evidence>
<dbReference type="InterPro" id="IPR003018">
    <property type="entry name" value="GAF"/>
</dbReference>
<gene>
    <name evidence="4" type="ORF">FHU33_3638</name>
</gene>
<dbReference type="Gene3D" id="3.30.450.20">
    <property type="entry name" value="PAS domain"/>
    <property type="match status" value="1"/>
</dbReference>
<dbReference type="Proteomes" id="UP000319865">
    <property type="component" value="Unassembled WGS sequence"/>
</dbReference>
<dbReference type="Gene3D" id="2.10.70.100">
    <property type="match status" value="1"/>
</dbReference>
<proteinExistence type="predicted"/>
<dbReference type="SUPFAM" id="SSF55785">
    <property type="entry name" value="PYP-like sensor domain (PAS domain)"/>
    <property type="match status" value="1"/>
</dbReference>
<dbReference type="InterPro" id="IPR052016">
    <property type="entry name" value="Bact_Sigma-Reg"/>
</dbReference>
<dbReference type="SMART" id="SM00065">
    <property type="entry name" value="GAF"/>
    <property type="match status" value="1"/>
</dbReference>
<dbReference type="Gene3D" id="3.60.40.10">
    <property type="entry name" value="PPM-type phosphatase domain"/>
    <property type="match status" value="1"/>
</dbReference>
<dbReference type="InterPro" id="IPR013655">
    <property type="entry name" value="PAS_fold_3"/>
</dbReference>